<evidence type="ECO:0000256" key="2">
    <source>
        <dbReference type="ARBA" id="ARBA00007951"/>
    </source>
</evidence>
<dbReference type="PIRSF" id="PIRSF001092">
    <property type="entry name" value="Alpha-L-fucosidase"/>
    <property type="match status" value="1"/>
</dbReference>
<name>A0A517N1H4_9BACT</name>
<dbReference type="EMBL" id="CP036263">
    <property type="protein sequence ID" value="QDT00981.1"/>
    <property type="molecule type" value="Genomic_DNA"/>
</dbReference>
<comment type="similarity">
    <text evidence="2">Belongs to the glycosyl hydrolase 29 family.</text>
</comment>
<dbReference type="OrthoDB" id="107551at2"/>
<dbReference type="InterPro" id="IPR017853">
    <property type="entry name" value="GH"/>
</dbReference>
<keyword evidence="10" id="KW-1185">Reference proteome</keyword>
<protein>
    <recommendedName>
        <fullName evidence="3">alpha-L-fucosidase</fullName>
        <ecNumber evidence="3">3.2.1.51</ecNumber>
    </recommendedName>
</protein>
<gene>
    <name evidence="9" type="ORF">HG15A2_43230</name>
</gene>
<dbReference type="EC" id="3.2.1.51" evidence="3"/>
<reference evidence="9 10" key="1">
    <citation type="submission" date="2019-02" db="EMBL/GenBank/DDBJ databases">
        <title>Deep-cultivation of Planctomycetes and their phenomic and genomic characterization uncovers novel biology.</title>
        <authorList>
            <person name="Wiegand S."/>
            <person name="Jogler M."/>
            <person name="Boedeker C."/>
            <person name="Pinto D."/>
            <person name="Vollmers J."/>
            <person name="Rivas-Marin E."/>
            <person name="Kohn T."/>
            <person name="Peeters S.H."/>
            <person name="Heuer A."/>
            <person name="Rast P."/>
            <person name="Oberbeckmann S."/>
            <person name="Bunk B."/>
            <person name="Jeske O."/>
            <person name="Meyerdierks A."/>
            <person name="Storesund J.E."/>
            <person name="Kallscheuer N."/>
            <person name="Luecker S."/>
            <person name="Lage O.M."/>
            <person name="Pohl T."/>
            <person name="Merkel B.J."/>
            <person name="Hornburger P."/>
            <person name="Mueller R.-W."/>
            <person name="Bruemmer F."/>
            <person name="Labrenz M."/>
            <person name="Spormann A.M."/>
            <person name="Op den Camp H."/>
            <person name="Overmann J."/>
            <person name="Amann R."/>
            <person name="Jetten M.S.M."/>
            <person name="Mascher T."/>
            <person name="Medema M.H."/>
            <person name="Devos D.P."/>
            <person name="Kaster A.-K."/>
            <person name="Ovreas L."/>
            <person name="Rohde M."/>
            <person name="Galperin M.Y."/>
            <person name="Jogler C."/>
        </authorList>
    </citation>
    <scope>NUCLEOTIDE SEQUENCE [LARGE SCALE GENOMIC DNA]</scope>
    <source>
        <strain evidence="9 10">HG15A2</strain>
    </source>
</reference>
<feature type="domain" description="Glycoside hydrolase family 29 N-terminal" evidence="8">
    <location>
        <begin position="39"/>
        <end position="322"/>
    </location>
</feature>
<dbReference type="Gene3D" id="3.20.20.80">
    <property type="entry name" value="Glycosidases"/>
    <property type="match status" value="1"/>
</dbReference>
<dbReference type="GO" id="GO:0016139">
    <property type="term" value="P:glycoside catabolic process"/>
    <property type="evidence" value="ECO:0007669"/>
    <property type="project" value="TreeGrafter"/>
</dbReference>
<dbReference type="Proteomes" id="UP000319852">
    <property type="component" value="Chromosome"/>
</dbReference>
<evidence type="ECO:0000313" key="10">
    <source>
        <dbReference type="Proteomes" id="UP000319852"/>
    </source>
</evidence>
<dbReference type="GO" id="GO:0004560">
    <property type="term" value="F:alpha-L-fucosidase activity"/>
    <property type="evidence" value="ECO:0007669"/>
    <property type="project" value="InterPro"/>
</dbReference>
<evidence type="ECO:0000256" key="7">
    <source>
        <dbReference type="PIRSR" id="PIRSR001092-1"/>
    </source>
</evidence>
<dbReference type="KEGG" id="amob:HG15A2_43230"/>
<keyword evidence="6" id="KW-0326">Glycosidase</keyword>
<dbReference type="SUPFAM" id="SSF51445">
    <property type="entry name" value="(Trans)glycosidases"/>
    <property type="match status" value="1"/>
</dbReference>
<organism evidence="9 10">
    <name type="scientific">Adhaeretor mobilis</name>
    <dbReference type="NCBI Taxonomy" id="1930276"/>
    <lineage>
        <taxon>Bacteria</taxon>
        <taxon>Pseudomonadati</taxon>
        <taxon>Planctomycetota</taxon>
        <taxon>Planctomycetia</taxon>
        <taxon>Pirellulales</taxon>
        <taxon>Lacipirellulaceae</taxon>
        <taxon>Adhaeretor</taxon>
    </lineage>
</organism>
<dbReference type="InterPro" id="IPR016286">
    <property type="entry name" value="FUC_metazoa-typ"/>
</dbReference>
<dbReference type="PRINTS" id="PR00741">
    <property type="entry name" value="GLHYDRLASE29"/>
</dbReference>
<evidence type="ECO:0000256" key="3">
    <source>
        <dbReference type="ARBA" id="ARBA00012662"/>
    </source>
</evidence>
<dbReference type="Pfam" id="PF01120">
    <property type="entry name" value="Alpha_L_fucos"/>
    <property type="match status" value="1"/>
</dbReference>
<sequence>MNTNLPTLVAILLILSSVSLSYSEDSSRDGVLRNDPQREAEFMDWGLGMFVHWSHDSQLGSVISHSMVGASEEYLDRFINELPKTFNPKQFDPDDWMEIAKIAGMKYMVLTTKHHSGFCMWDTETTDYCIMNTPYGQDIVDKYVDACRRHGIKVGFYFSPEDFLFLHRHGEVVRRKGTTGNEKSALLAYNKKQLDELFRNYGDIDVLFFDGEGGPELAKYIHQLQPQCIVTRGEMETPEQRLPKEPLPGPWESCFTLGSQWQFKPTNEDYKTGTKLINMLIETRAKGGNLLINAGPEPSGVIPVEQERTFRELGLWMFINDEAIRGIRPCPVIGEEGVWYTQSKGGNSVYVLVTGHTGPEKRWPHGERKEILLTELQATDATTICVLGQNDKVLEYNPDANVESRFTQTPEGLKLSVARAQRIYNNKRWPNAVVIKLDQVKFVNGKHESKK</sequence>
<dbReference type="InterPro" id="IPR000933">
    <property type="entry name" value="Glyco_hydro_29"/>
</dbReference>
<dbReference type="PANTHER" id="PTHR10030:SF37">
    <property type="entry name" value="ALPHA-L-FUCOSIDASE-RELATED"/>
    <property type="match status" value="1"/>
</dbReference>
<comment type="function">
    <text evidence="1">Alpha-L-fucosidase is responsible for hydrolyzing the alpha-1,6-linked fucose joined to the reducing-end N-acetylglucosamine of the carbohydrate moieties of glycoproteins.</text>
</comment>
<dbReference type="InterPro" id="IPR057739">
    <property type="entry name" value="Glyco_hydro_29_N"/>
</dbReference>
<evidence type="ECO:0000256" key="6">
    <source>
        <dbReference type="ARBA" id="ARBA00023295"/>
    </source>
</evidence>
<evidence type="ECO:0000256" key="5">
    <source>
        <dbReference type="ARBA" id="ARBA00022801"/>
    </source>
</evidence>
<proteinExistence type="inferred from homology"/>
<keyword evidence="4" id="KW-0732">Signal</keyword>
<evidence type="ECO:0000313" key="9">
    <source>
        <dbReference type="EMBL" id="QDT00981.1"/>
    </source>
</evidence>
<dbReference type="AlphaFoldDB" id="A0A517N1H4"/>
<dbReference type="GO" id="GO:0006004">
    <property type="term" value="P:fucose metabolic process"/>
    <property type="evidence" value="ECO:0007669"/>
    <property type="project" value="InterPro"/>
</dbReference>
<dbReference type="SMART" id="SM00812">
    <property type="entry name" value="Alpha_L_fucos"/>
    <property type="match status" value="1"/>
</dbReference>
<evidence type="ECO:0000256" key="1">
    <source>
        <dbReference type="ARBA" id="ARBA00004071"/>
    </source>
</evidence>
<keyword evidence="5" id="KW-0378">Hydrolase</keyword>
<evidence type="ECO:0000259" key="8">
    <source>
        <dbReference type="Pfam" id="PF01120"/>
    </source>
</evidence>
<dbReference type="PANTHER" id="PTHR10030">
    <property type="entry name" value="ALPHA-L-FUCOSIDASE"/>
    <property type="match status" value="1"/>
</dbReference>
<dbReference type="RefSeq" id="WP_145062853.1">
    <property type="nucleotide sequence ID" value="NZ_CP036263.1"/>
</dbReference>
<feature type="site" description="May be important for catalysis" evidence="7">
    <location>
        <position position="254"/>
    </location>
</feature>
<evidence type="ECO:0000256" key="4">
    <source>
        <dbReference type="ARBA" id="ARBA00022729"/>
    </source>
</evidence>
<accession>A0A517N1H4</accession>
<dbReference type="GO" id="GO:0005764">
    <property type="term" value="C:lysosome"/>
    <property type="evidence" value="ECO:0007669"/>
    <property type="project" value="TreeGrafter"/>
</dbReference>